<evidence type="ECO:0000313" key="12">
    <source>
        <dbReference type="EMBL" id="GAA6268693.1"/>
    </source>
</evidence>
<dbReference type="InterPro" id="IPR016037">
    <property type="entry name" value="DHQ_synth_AroB"/>
</dbReference>
<dbReference type="EMBL" id="BAABXL010000001">
    <property type="protein sequence ID" value="GAA6268693.1"/>
    <property type="molecule type" value="Genomic_DNA"/>
</dbReference>
<sequence>MTDRLTICRNGDPIYDICMKTSFDGLKKETEAFDLRDHKICIVTDSNVAALYLEEVKAVLSQCCSKISVFIFPAGEENKNLNTVKELYEHLIREHFDRKDMLAALGGGVTGDLCGFAAATYLRGIDFIQIPTTLLSQVDSSIGGKTGVDFDAYKNMVGAFHMPRLVYTNLEALLTLPKEQFSSGMGEVIKHGLIRDKAYYQWLKDNHDAIMARDLSVCREMVFWSNEIKKAVVEKDPTEQGERAYLNFGHTLGHAVEKLKDFSLLHGHCVGLGCVAAARICRLKGLLTWQEEMDIRETMERFGIPVTVNGLSWDAVYQATKSDKKMDSGSVKFILLKKIGEAYADCTLTEQEIQAGFDAVSV</sequence>
<comment type="cofactor">
    <cofactor evidence="1 8">
        <name>NAD(+)</name>
        <dbReference type="ChEBI" id="CHEBI:57540"/>
    </cofactor>
</comment>
<dbReference type="EC" id="4.2.3.4" evidence="8 9"/>
<keyword evidence="4 8" id="KW-0862">Zinc</keyword>
<dbReference type="CDD" id="cd08195">
    <property type="entry name" value="DHQS"/>
    <property type="match status" value="1"/>
</dbReference>
<comment type="catalytic activity">
    <reaction evidence="8">
        <text>7-phospho-2-dehydro-3-deoxy-D-arabino-heptonate = 3-dehydroquinate + phosphate</text>
        <dbReference type="Rhea" id="RHEA:21968"/>
        <dbReference type="ChEBI" id="CHEBI:32364"/>
        <dbReference type="ChEBI" id="CHEBI:43474"/>
        <dbReference type="ChEBI" id="CHEBI:58394"/>
        <dbReference type="EC" id="4.2.3.4"/>
    </reaction>
</comment>
<dbReference type="Pfam" id="PF24621">
    <property type="entry name" value="DHQS_C"/>
    <property type="match status" value="1"/>
</dbReference>
<dbReference type="Gene3D" id="1.20.1090.10">
    <property type="entry name" value="Dehydroquinate synthase-like - alpha domain"/>
    <property type="match status" value="1"/>
</dbReference>
<dbReference type="InterPro" id="IPR030963">
    <property type="entry name" value="DHQ_synth_fam"/>
</dbReference>
<dbReference type="Proteomes" id="UP001600894">
    <property type="component" value="Unassembled WGS sequence"/>
</dbReference>
<feature type="binding site" evidence="8">
    <location>
        <begin position="108"/>
        <end position="112"/>
    </location>
    <ligand>
        <name>NAD(+)</name>
        <dbReference type="ChEBI" id="CHEBI:57540"/>
    </ligand>
</feature>
<keyword evidence="3 8" id="KW-0547">Nucleotide-binding</keyword>
<comment type="pathway">
    <text evidence="8">Metabolic intermediate biosynthesis; chorismate biosynthesis; chorismate from D-erythrose 4-phosphate and phosphoenolpyruvate: step 2/7.</text>
</comment>
<keyword evidence="8" id="KW-0963">Cytoplasm</keyword>
<comment type="caution">
    <text evidence="12">The sequence shown here is derived from an EMBL/GenBank/DDBJ whole genome shotgun (WGS) entry which is preliminary data.</text>
</comment>
<keyword evidence="2 8" id="KW-0479">Metal-binding</keyword>
<dbReference type="Pfam" id="PF01761">
    <property type="entry name" value="DHQ_synthase"/>
    <property type="match status" value="1"/>
</dbReference>
<comment type="cofactor">
    <cofactor evidence="8">
        <name>Co(2+)</name>
        <dbReference type="ChEBI" id="CHEBI:48828"/>
    </cofactor>
    <cofactor evidence="8">
        <name>Zn(2+)</name>
        <dbReference type="ChEBI" id="CHEBI:29105"/>
    </cofactor>
    <text evidence="8">Binds 1 divalent metal cation per subunit. Can use either Co(2+) or Zn(2+).</text>
</comment>
<comment type="similarity">
    <text evidence="8">Belongs to the sugar phosphate cyclases superfamily. Dehydroquinate synthase family.</text>
</comment>
<dbReference type="PANTHER" id="PTHR43622">
    <property type="entry name" value="3-DEHYDROQUINATE SYNTHASE"/>
    <property type="match status" value="1"/>
</dbReference>
<keyword evidence="8" id="KW-0028">Amino-acid biosynthesis</keyword>
<dbReference type="InterPro" id="IPR030960">
    <property type="entry name" value="DHQS/DOIS_N"/>
</dbReference>
<feature type="binding site" evidence="8">
    <location>
        <position position="145"/>
    </location>
    <ligand>
        <name>NAD(+)</name>
        <dbReference type="ChEBI" id="CHEBI:57540"/>
    </ligand>
</feature>
<gene>
    <name evidence="8 12" type="primary">aroB</name>
    <name evidence="12" type="ORF">F130042H8_17530</name>
</gene>
<dbReference type="SUPFAM" id="SSF56796">
    <property type="entry name" value="Dehydroquinate synthase-like"/>
    <property type="match status" value="1"/>
</dbReference>
<comment type="subcellular location">
    <subcellularLocation>
        <location evidence="8">Cytoplasm</location>
    </subcellularLocation>
</comment>
<feature type="domain" description="3-dehydroquinate synthase N-terminal" evidence="10">
    <location>
        <begin position="70"/>
        <end position="182"/>
    </location>
</feature>
<comment type="function">
    <text evidence="8">Catalyzes the conversion of 3-deoxy-D-arabino-heptulosonate 7-phosphate (DAHP) to dehydroquinate (DHQ).</text>
</comment>
<evidence type="ECO:0000256" key="6">
    <source>
        <dbReference type="ARBA" id="ARBA00023239"/>
    </source>
</evidence>
<keyword evidence="5 8" id="KW-0520">NAD</keyword>
<comment type="caution">
    <text evidence="8">Lacks conserved residue(s) required for the propagation of feature annotation.</text>
</comment>
<keyword evidence="8" id="KW-0057">Aromatic amino acid biosynthesis</keyword>
<dbReference type="RefSeq" id="WP_178302312.1">
    <property type="nucleotide sequence ID" value="NZ_BAABXL010000001.1"/>
</dbReference>
<protein>
    <recommendedName>
        <fullName evidence="8 9">3-dehydroquinate synthase</fullName>
        <shortName evidence="8">DHQS</shortName>
        <ecNumber evidence="8 9">4.2.3.4</ecNumber>
    </recommendedName>
</protein>
<keyword evidence="13" id="KW-1185">Reference proteome</keyword>
<evidence type="ECO:0000256" key="2">
    <source>
        <dbReference type="ARBA" id="ARBA00022723"/>
    </source>
</evidence>
<evidence type="ECO:0000256" key="4">
    <source>
        <dbReference type="ARBA" id="ARBA00022833"/>
    </source>
</evidence>
<dbReference type="HAMAP" id="MF_00110">
    <property type="entry name" value="DHQ_synthase"/>
    <property type="match status" value="1"/>
</dbReference>
<feature type="domain" description="3-dehydroquinate synthase C-terminal" evidence="11">
    <location>
        <begin position="184"/>
        <end position="326"/>
    </location>
</feature>
<feature type="binding site" evidence="8">
    <location>
        <position position="187"/>
    </location>
    <ligand>
        <name>Zn(2+)</name>
        <dbReference type="ChEBI" id="CHEBI:29105"/>
    </ligand>
</feature>
<dbReference type="Gene3D" id="3.40.50.1970">
    <property type="match status" value="1"/>
</dbReference>
<feature type="binding site" evidence="8">
    <location>
        <position position="266"/>
    </location>
    <ligand>
        <name>Zn(2+)</name>
        <dbReference type="ChEBI" id="CHEBI:29105"/>
    </ligand>
</feature>
<feature type="binding site" evidence="8">
    <location>
        <begin position="132"/>
        <end position="133"/>
    </location>
    <ligand>
        <name>NAD(+)</name>
        <dbReference type="ChEBI" id="CHEBI:57540"/>
    </ligand>
</feature>
<dbReference type="NCBIfam" id="TIGR01357">
    <property type="entry name" value="aroB"/>
    <property type="match status" value="1"/>
</dbReference>
<feature type="binding site" evidence="8">
    <location>
        <position position="250"/>
    </location>
    <ligand>
        <name>Zn(2+)</name>
        <dbReference type="ChEBI" id="CHEBI:29105"/>
    </ligand>
</feature>
<name>A0ABQ0AXD4_9FIRM</name>
<keyword evidence="6 8" id="KW-0456">Lyase</keyword>
<evidence type="ECO:0000256" key="3">
    <source>
        <dbReference type="ARBA" id="ARBA00022741"/>
    </source>
</evidence>
<reference evidence="12 13" key="1">
    <citation type="submission" date="2024-04" db="EMBL/GenBank/DDBJ databases">
        <title>Defined microbial consortia suppress multidrug-resistant proinflammatory Enterobacteriaceae via ecological control.</title>
        <authorList>
            <person name="Furuichi M."/>
            <person name="Kawaguchi T."/>
            <person name="Pust M."/>
            <person name="Yasuma K."/>
            <person name="Plichta D."/>
            <person name="Hasegawa N."/>
            <person name="Ohya T."/>
            <person name="Bhattarai S."/>
            <person name="Sasajima S."/>
            <person name="Aoto Y."/>
            <person name="Tuganbaev T."/>
            <person name="Yaginuma M."/>
            <person name="Ueda M."/>
            <person name="Okahashi N."/>
            <person name="Amafuji K."/>
            <person name="Kiridooshi Y."/>
            <person name="Sugita K."/>
            <person name="Strazar M."/>
            <person name="Skelly A."/>
            <person name="Suda W."/>
            <person name="Hattori M."/>
            <person name="Nakamoto N."/>
            <person name="Caballero S."/>
            <person name="Norman J."/>
            <person name="Olle B."/>
            <person name="Tanoue T."/>
            <person name="Arita M."/>
            <person name="Bucci V."/>
            <person name="Atarashi K."/>
            <person name="Xavier R."/>
            <person name="Honda K."/>
        </authorList>
    </citation>
    <scope>NUCLEOTIDE SEQUENCE [LARGE SCALE GENOMIC DNA]</scope>
    <source>
        <strain evidence="13">f13</strain>
    </source>
</reference>
<evidence type="ECO:0000256" key="5">
    <source>
        <dbReference type="ARBA" id="ARBA00023027"/>
    </source>
</evidence>
<evidence type="ECO:0000256" key="7">
    <source>
        <dbReference type="ARBA" id="ARBA00023285"/>
    </source>
</evidence>
<feature type="binding site" evidence="8">
    <location>
        <position position="154"/>
    </location>
    <ligand>
        <name>NAD(+)</name>
        <dbReference type="ChEBI" id="CHEBI:57540"/>
    </ligand>
</feature>
<evidence type="ECO:0000313" key="13">
    <source>
        <dbReference type="Proteomes" id="UP001600894"/>
    </source>
</evidence>
<dbReference type="PIRSF" id="PIRSF001455">
    <property type="entry name" value="DHQ_synth"/>
    <property type="match status" value="1"/>
</dbReference>
<proteinExistence type="inferred from homology"/>
<accession>A0ABQ0AXD4</accession>
<dbReference type="InterPro" id="IPR050071">
    <property type="entry name" value="Dehydroquinate_synthase"/>
</dbReference>
<organism evidence="12 13">
    <name type="scientific">Enterocloster alcoholdehydrogenati</name>
    <dbReference type="NCBI Taxonomy" id="2547410"/>
    <lineage>
        <taxon>Bacteria</taxon>
        <taxon>Bacillati</taxon>
        <taxon>Bacillota</taxon>
        <taxon>Clostridia</taxon>
        <taxon>Lachnospirales</taxon>
        <taxon>Lachnospiraceae</taxon>
        <taxon>Enterocloster</taxon>
    </lineage>
</organism>
<evidence type="ECO:0000259" key="10">
    <source>
        <dbReference type="Pfam" id="PF01761"/>
    </source>
</evidence>
<keyword evidence="7 8" id="KW-0170">Cobalt</keyword>
<evidence type="ECO:0000256" key="9">
    <source>
        <dbReference type="NCBIfam" id="TIGR01357"/>
    </source>
</evidence>
<dbReference type="PANTHER" id="PTHR43622:SF1">
    <property type="entry name" value="3-DEHYDROQUINATE SYNTHASE"/>
    <property type="match status" value="1"/>
</dbReference>
<dbReference type="InterPro" id="IPR056179">
    <property type="entry name" value="DHQS_C"/>
</dbReference>
<evidence type="ECO:0000259" key="11">
    <source>
        <dbReference type="Pfam" id="PF24621"/>
    </source>
</evidence>
<evidence type="ECO:0000256" key="8">
    <source>
        <dbReference type="HAMAP-Rule" id="MF_00110"/>
    </source>
</evidence>
<evidence type="ECO:0000256" key="1">
    <source>
        <dbReference type="ARBA" id="ARBA00001911"/>
    </source>
</evidence>